<dbReference type="Gene3D" id="3.80.10.10">
    <property type="entry name" value="Ribonuclease Inhibitor"/>
    <property type="match status" value="1"/>
</dbReference>
<dbReference type="KEGG" id="btho:Btheta7330_03648"/>
<dbReference type="InterPro" id="IPR053139">
    <property type="entry name" value="Surface_bspA-like"/>
</dbReference>
<dbReference type="PANTHER" id="PTHR45661">
    <property type="entry name" value="SURFACE ANTIGEN"/>
    <property type="match status" value="1"/>
</dbReference>
<sequence length="2195" mass="244426">MELTQEQINDIVTAVFSLMESQGMLPESQLDVLAQNVKRRLQLDSVGVDEVPLVDSIEGINSLPCVRQSGSVFDVVRTPLELLKGKLAALPVFRISSGYWQVSEDNGNTWKDITDSLGNRVSAQGEKGEQGNQGDPGQTGEKGDPGDKGDNGENVYLQSNGTELQWKMGEDGEWQTLILLSEIKGAASMGELTNVSQEADIAEDGSVLMYRDNEWKPAAECFIPTGTAEDGSIITTFSDLMNYISTHGEGGGGTGVQRNIRITNNLESKNISASKGEPCLLDFTFISQERYSSNEPYEDTGERGMCQISVKNNINSEYVIVKQLYINSSVPFKTDIAEFLTSGANNVMIKVTGEVTEVTTPAFVYAVQLTSLSISAVNFKWWTAFNNDITVPFNISGNVSKSLYVNISGTDYSEGYEVALGTGVYVETAYNYSIPHPQKSGIFKISAYVSNADGSIRTKTLSFNVICAVAGEQAKLIAINNVAERITNWSENILFDYTMYDGDNVSTSALFEITKGNEVVFSSTEESISTSTKYSFSLPLEIDTIDNQDFSIIANVKDSGVLLTDPLEFPVNNSLGYSAVAGAVMYINPKTRTNRQGNRECMINEVDGTQIEAIWNGINWGNDGWTNDNLGYKTLRLLAGSSVDINYSPFGKESARTGKTFEIDYQISNVTDFSKPVITVSTPAGDLFVGLNIYPDNVIMYSQSLKDKDVQSLHTFEEKRTRLTLTIMPDAYGNSGFNLCILYINGIKNREFTYENNDYFAHNGTIVIGSDNADVDVYGIREYDSALTSQGVQTNYVNWLSTAEEKNSFKTENDILDTNGSEIDFDNTVDQYNVIVFDNTIPSMADQTQRIGTLDVYFYDHPEWNVSISDVTAKGQGTSSMKYWIWNTRYQLDKNLSVITHADGSTSKKVWQMVPWIPAGQKFTAKKNFASSMQSHKIGAVNSYTDLYKQVGLSNEAMQREGYSDVRVSVYELPFFCFEKSINDDGEPVYVFKGLYTFGPDKGDKYTFGYDTDYFPDLLSIEGSDNSPLLTLFRVPWNTDSGRVVYDEDKEAWQYNGANSFGFGAGDIANIVNWIPTYNHVYQCSPRLLPFDGTPDELNDDLDIYRTQPYEFWIAKVGDSHRFDVYYYEASVGLFIPSDIGEGPINLVSQLVDKDYGLASADIENKTNDSLNTLFINARVAKFRKEAALYWDIDDCLYFMNNVEFNAGTDERAKNTYPYSFGIETSKWRWRVDDADTRFDTTNRGLPDKEYSVETHDLDETGAAVWNGETNNFFNLMELAFPEEKIISMRKSMAAMQSLGGLKSGNDLEKIYAFYKKYFFDQAQEYFPSDGYNADAKYCYENGKLAYNAGIYSNDTDPITQSLGDHYLAEQRWITKRILYMMSKYNFGLFSASGTDTITVRAAGNTIKYQLTPAMDMYPAIANGTSIIQGKRTKAGEVCEMEIELSGSGDQQNAIQGASYLQDIGDWYNKNVTGSMIIQGRMLRDIRLGSKNNPVIISISSLTLSNCVSLQRLLLSNITTLSGTLNLTACEHLQEIYADGTSLAQIVLPSGGGLRVVEYSRFNQYLSLSNYPLLTDDGIGIDLCKTVISDFFIVDCALVRPMKILVDIMNAQMEQGDNHALKRIRAVGFEESYNNSFILDKLVDLTNGTYSGLSSEGLSGEDELPVLDGTLNINASVYGDTVEALRAMFTRLTLNINGEFYVRFADDIVTMLCAENWGDGIGTSKRQMGNITELGIIFAGTGIKSFKELSLSKIESLTNEFTGCSQLSSIAFPETLRILNTTAFAGSMVALDLSDCTHITDLLIDSDDTIDFMPSANDNLVNITYNNGSSCIHMVGYSNAILTINNESEIVDFWVENCNTNNNILSKIQSIYSVKEHLLKYIRAVGFDEEFYTNEILKTLLSLAENGYRGINESGERDDNIIPVLSGKVLCTDKYSPDMLYDLKSYFPNILFNMTGEACVDFKDQVVKDICVRNWGSDGELTVEQAAGITTINTKFKENLEITNFDEFQYFVNYTNSNGRYLDSANNNRIDSSPFQNCINLKSIVLPPNIFNIALSFLANTKISKILIPKSVGLCDVATFKNCVNLTSIVFEDGGDVPLYVGGDLWLENTQVTILVLPFKTYRIRGYWRRGSNLNTLYVKSTIPPILEHGWGDNPDTCDLYVPIGCKEVYASATNWGSFRTITEYDFDLNPNNVH</sequence>
<dbReference type="PANTHER" id="PTHR45661:SF3">
    <property type="entry name" value="IG-LIKE DOMAIN-CONTAINING PROTEIN"/>
    <property type="match status" value="1"/>
</dbReference>
<feature type="compositionally biased region" description="Basic and acidic residues" evidence="1">
    <location>
        <begin position="141"/>
        <end position="151"/>
    </location>
</feature>
<dbReference type="EMBL" id="WCRY01000016">
    <property type="protein sequence ID" value="KAB4479857.1"/>
    <property type="molecule type" value="Genomic_DNA"/>
</dbReference>
<reference evidence="4 5" key="1">
    <citation type="journal article" date="2019" name="Nat. Med.">
        <title>A library of human gut bacterial isolates paired with longitudinal multiomics data enables mechanistic microbiome research.</title>
        <authorList>
            <person name="Poyet M."/>
            <person name="Groussin M."/>
            <person name="Gibbons S.M."/>
            <person name="Avila-Pacheco J."/>
            <person name="Jiang X."/>
            <person name="Kearney S.M."/>
            <person name="Perrotta A.R."/>
            <person name="Berdy B."/>
            <person name="Zhao S."/>
            <person name="Lieberman T.D."/>
            <person name="Swanson P.K."/>
            <person name="Smith M."/>
            <person name="Roesemann S."/>
            <person name="Alexander J.E."/>
            <person name="Rich S.A."/>
            <person name="Livny J."/>
            <person name="Vlamakis H."/>
            <person name="Clish C."/>
            <person name="Bullock K."/>
            <person name="Deik A."/>
            <person name="Scott J."/>
            <person name="Pierce K.A."/>
            <person name="Xavier R.J."/>
            <person name="Alm E.J."/>
        </authorList>
    </citation>
    <scope>NUCLEOTIDE SEQUENCE [LARGE SCALE GENOMIC DNA]</scope>
    <source>
        <strain evidence="3 4">BIOML-A162</strain>
        <strain evidence="2 5">BIOML-A188</strain>
    </source>
</reference>
<accession>A0A0N7IAK9</accession>
<evidence type="ECO:0000313" key="2">
    <source>
        <dbReference type="EMBL" id="KAB4307110.1"/>
    </source>
</evidence>
<organism evidence="2 5">
    <name type="scientific">Bacteroides thetaiotaomicron</name>
    <dbReference type="NCBI Taxonomy" id="818"/>
    <lineage>
        <taxon>Bacteria</taxon>
        <taxon>Pseudomonadati</taxon>
        <taxon>Bacteroidota</taxon>
        <taxon>Bacteroidia</taxon>
        <taxon>Bacteroidales</taxon>
        <taxon>Bacteroidaceae</taxon>
        <taxon>Bacteroides</taxon>
    </lineage>
</organism>
<dbReference type="Proteomes" id="UP000440614">
    <property type="component" value="Unassembled WGS sequence"/>
</dbReference>
<evidence type="ECO:0000313" key="5">
    <source>
        <dbReference type="Proteomes" id="UP000440614"/>
    </source>
</evidence>
<protein>
    <submittedName>
        <fullName evidence="2">Leucine-rich repeat protein</fullName>
    </submittedName>
</protein>
<name>A0A0N7IAK9_BACT4</name>
<gene>
    <name evidence="3" type="ORF">GAN91_16610</name>
    <name evidence="2" type="ORF">GAO51_22400</name>
</gene>
<dbReference type="Gene3D" id="1.20.5.320">
    <property type="entry name" value="6-Phosphogluconate Dehydrogenase, domain 3"/>
    <property type="match status" value="1"/>
</dbReference>
<evidence type="ECO:0000256" key="1">
    <source>
        <dbReference type="SAM" id="MobiDB-lite"/>
    </source>
</evidence>
<dbReference type="InterPro" id="IPR026906">
    <property type="entry name" value="LRR_5"/>
</dbReference>
<dbReference type="RefSeq" id="WP_062695547.1">
    <property type="nucleotide sequence ID" value="NZ_CAXSNJ010000014.1"/>
</dbReference>
<comment type="caution">
    <text evidence="2">The sequence shown here is derived from an EMBL/GenBank/DDBJ whole genome shotgun (WGS) entry which is preliminary data.</text>
</comment>
<feature type="region of interest" description="Disordered" evidence="1">
    <location>
        <begin position="122"/>
        <end position="156"/>
    </location>
</feature>
<dbReference type="EMBL" id="WCSY01000026">
    <property type="protein sequence ID" value="KAB4307110.1"/>
    <property type="molecule type" value="Genomic_DNA"/>
</dbReference>
<dbReference type="Pfam" id="PF13306">
    <property type="entry name" value="LRR_5"/>
    <property type="match status" value="2"/>
</dbReference>
<evidence type="ECO:0000313" key="3">
    <source>
        <dbReference type="EMBL" id="KAB4479857.1"/>
    </source>
</evidence>
<evidence type="ECO:0000313" key="4">
    <source>
        <dbReference type="Proteomes" id="UP000436858"/>
    </source>
</evidence>
<dbReference type="InterPro" id="IPR032675">
    <property type="entry name" value="LRR_dom_sf"/>
</dbReference>
<dbReference type="Proteomes" id="UP000436858">
    <property type="component" value="Unassembled WGS sequence"/>
</dbReference>
<proteinExistence type="predicted"/>